<protein>
    <submittedName>
        <fullName evidence="1">Uncharacterized protein</fullName>
    </submittedName>
</protein>
<name>A0Y9Y8_9GAMM</name>
<comment type="caution">
    <text evidence="1">The sequence shown here is derived from an EMBL/GenBank/DDBJ whole genome shotgun (WGS) entry which is preliminary data.</text>
</comment>
<proteinExistence type="predicted"/>
<evidence type="ECO:0000313" key="2">
    <source>
        <dbReference type="Proteomes" id="UP000004931"/>
    </source>
</evidence>
<gene>
    <name evidence="1" type="ORF">GP2143_16841</name>
</gene>
<organism evidence="1 2">
    <name type="scientific">marine gamma proteobacterium HTCC2143</name>
    <dbReference type="NCBI Taxonomy" id="247633"/>
    <lineage>
        <taxon>Bacteria</taxon>
        <taxon>Pseudomonadati</taxon>
        <taxon>Pseudomonadota</taxon>
        <taxon>Gammaproteobacteria</taxon>
        <taxon>Cellvibrionales</taxon>
        <taxon>Spongiibacteraceae</taxon>
        <taxon>BD1-7 clade</taxon>
    </lineage>
</organism>
<reference evidence="1 2" key="1">
    <citation type="journal article" date="2010" name="J. Bacteriol.">
        <title>Genome sequence of the oligotrophic marine Gammaproteobacterium HTCC2143, isolated from the Oregon Coast.</title>
        <authorList>
            <person name="Oh H.M."/>
            <person name="Kang I."/>
            <person name="Ferriera S."/>
            <person name="Giovannoni S.J."/>
            <person name="Cho J.C."/>
        </authorList>
    </citation>
    <scope>NUCLEOTIDE SEQUENCE [LARGE SCALE GENOMIC DNA]</scope>
    <source>
        <strain evidence="1 2">HTCC2143</strain>
    </source>
</reference>
<dbReference type="AlphaFoldDB" id="A0Y9Y8"/>
<accession>A0Y9Y8</accession>
<sequence length="32" mass="3490">MALDQGFCGLKAFYIASVGPGLEDFPVIMRSR</sequence>
<evidence type="ECO:0000313" key="1">
    <source>
        <dbReference type="EMBL" id="EAW32942.1"/>
    </source>
</evidence>
<dbReference type="EMBL" id="AAVT01000001">
    <property type="protein sequence ID" value="EAW32942.1"/>
    <property type="molecule type" value="Genomic_DNA"/>
</dbReference>
<dbReference type="Proteomes" id="UP000004931">
    <property type="component" value="Unassembled WGS sequence"/>
</dbReference>
<keyword evidence="2" id="KW-1185">Reference proteome</keyword>